<protein>
    <submittedName>
        <fullName evidence="3">Hydrolase</fullName>
    </submittedName>
</protein>
<proteinExistence type="predicted"/>
<dbReference type="Pfam" id="PF00652">
    <property type="entry name" value="Ricin_B_lectin"/>
    <property type="match status" value="1"/>
</dbReference>
<feature type="region of interest" description="Disordered" evidence="1">
    <location>
        <begin position="349"/>
        <end position="380"/>
    </location>
</feature>
<gene>
    <name evidence="3" type="ORF">SAM40697_6097</name>
</gene>
<feature type="domain" description="Ricin B lectin" evidence="2">
    <location>
        <begin position="378"/>
        <end position="508"/>
    </location>
</feature>
<keyword evidence="4" id="KW-1185">Reference proteome</keyword>
<dbReference type="SUPFAM" id="SSF50370">
    <property type="entry name" value="Ricin B-like lectins"/>
    <property type="match status" value="1"/>
</dbReference>
<organism evidence="3 4">
    <name type="scientific">Streptomyces ambofaciens</name>
    <dbReference type="NCBI Taxonomy" id="1889"/>
    <lineage>
        <taxon>Bacteria</taxon>
        <taxon>Bacillati</taxon>
        <taxon>Actinomycetota</taxon>
        <taxon>Actinomycetes</taxon>
        <taxon>Kitasatosporales</taxon>
        <taxon>Streptomycetaceae</taxon>
        <taxon>Streptomyces</taxon>
    </lineage>
</organism>
<reference evidence="3 4" key="2">
    <citation type="journal article" date="2016" name="Genome Announc.">
        <title>Complete Genome Sequence of Streptomyces ambofaciens DSM 40697, a Paradigm for Genome Plasticity Studies.</title>
        <authorList>
            <person name="Thibessard A."/>
            <person name="Leblond P."/>
        </authorList>
    </citation>
    <scope>NUCLEOTIDE SEQUENCE [LARGE SCALE GENOMIC DNA]</scope>
    <source>
        <strain evidence="3 4">DSM 40697</strain>
    </source>
</reference>
<dbReference type="InterPro" id="IPR000772">
    <property type="entry name" value="Ricin_B_lectin"/>
</dbReference>
<evidence type="ECO:0000256" key="1">
    <source>
        <dbReference type="SAM" id="MobiDB-lite"/>
    </source>
</evidence>
<evidence type="ECO:0000313" key="3">
    <source>
        <dbReference type="EMBL" id="ANB10050.1"/>
    </source>
</evidence>
<dbReference type="InterPro" id="IPR035992">
    <property type="entry name" value="Ricin_B-like_lectins"/>
</dbReference>
<feature type="region of interest" description="Disordered" evidence="1">
    <location>
        <begin position="500"/>
        <end position="535"/>
    </location>
</feature>
<dbReference type="PROSITE" id="PS50231">
    <property type="entry name" value="RICIN_B_LECTIN"/>
    <property type="match status" value="1"/>
</dbReference>
<dbReference type="RefSeq" id="WP_053140844.1">
    <property type="nucleotide sequence ID" value="NZ_CP012949.1"/>
</dbReference>
<keyword evidence="3" id="KW-0378">Hydrolase</keyword>
<dbReference type="Gene3D" id="2.80.10.50">
    <property type="match status" value="1"/>
</dbReference>
<evidence type="ECO:0000259" key="2">
    <source>
        <dbReference type="SMART" id="SM00458"/>
    </source>
</evidence>
<dbReference type="Proteomes" id="UP000076720">
    <property type="component" value="Chromosome"/>
</dbReference>
<name>A0ABM6B951_STRAM</name>
<evidence type="ECO:0000313" key="4">
    <source>
        <dbReference type="Proteomes" id="UP000076720"/>
    </source>
</evidence>
<dbReference type="EMBL" id="CP012949">
    <property type="protein sequence ID" value="ANB10050.1"/>
    <property type="molecule type" value="Genomic_DNA"/>
</dbReference>
<dbReference type="SMART" id="SM00458">
    <property type="entry name" value="RICIN"/>
    <property type="match status" value="1"/>
</dbReference>
<sequence length="535" mass="56511">MPTPHPPRPAYPPSGGDFGESDELLAARLRDGPDSAASQAAALLMARHWQPAHDYATICLATSSQVTAMVTAAAWHRVLDRLAHGEPATALRPRLLVAVRDTVRQWSADDGISGVLPHLLKPAGGRGMRAAKSLTPENRTLAARAFASLPGPARCLLWHTEVEGEPISVPAGLLGMDTDTASATLEHAREKFREGCLDAHRQLAPTQDCRFHGRLLDVPIRRGGALLPDVRKHLADCRHCRHAAEQLGHFERGLGTLIAEAVLGWGARRYLDSRPGRASLGTLAKGAARHRGGRPGLLARVPLPVRRLPGRSRSGRSMLRQFGAASAGVLSIALVVSVWSYDGGGADPAASTSAVGGDTAASGTSRPEPPGSAGLPTTPDRTRLRNVAAELCLDVRDEPKAGAGARLAACSDAWTQQWTYEDDGLLRSVADPGLCLDARADAGVVVLGTCADEGTERSEDVRYDLTDREELVPRGQRQLALAPTTTAPGADVVVKVRDGSDAQRWRTEPVPTADASLSIAGTEAPDARTVELPGG</sequence>
<reference evidence="4" key="1">
    <citation type="submission" date="2015-10" db="EMBL/GenBank/DDBJ databases">
        <title>Complete genome sequence of Streptomyces ambofaciens DSM 40697.</title>
        <authorList>
            <person name="Thibessard A."/>
            <person name="Leblond P."/>
        </authorList>
    </citation>
    <scope>NUCLEOTIDE SEQUENCE [LARGE SCALE GENOMIC DNA]</scope>
    <source>
        <strain evidence="4">DSM 40697</strain>
    </source>
</reference>
<accession>A0ABM6B951</accession>
<dbReference type="GO" id="GO:0016787">
    <property type="term" value="F:hydrolase activity"/>
    <property type="evidence" value="ECO:0007669"/>
    <property type="project" value="UniProtKB-KW"/>
</dbReference>